<sequence>MRYRVSNIPLWLDEDDALLVRRAAERLGVSAASLSDVLVVRRSLDARKKGHPRWLVNLEVSLEGTLRGTPADVAPAPTPEPSAGPVRRPAAVPVILGAGPAGLFCAWGLLERGVPSIVVDRGKTVSPRRRDVAELMRAGALDPESNMNFGEGGAGAYTDGKLGTRIHHPAVRKVVELFARFGGVTRILAEGKPHVGSDLLPGAISAMREELERGGCEFVWGARAVDLEVAGGAFRGLRLADGRTIDSDRLVLAPGNSARELFELFARRGWPVEAKPFAVGFRAEHPQPLIDRIQYGMERRHPKLPPADYKLADNPRVAGEPRGVFSFCMCPGGVVVPTPTEPEMQCTNGMSNSHRSSPLANAGIVVAVSPGDFAAEGFEGPLAGLEWQRKWERAAFVLGGGGYRAPAQRLSAYLAGVPGAPPGRTSYRPGVTPADLSTLYPSAVRDALRAGLRSFERRMRGFVTDEALLIGVETRTSAPCRIVRGEDHQSPGIRGLYPAGEGAGYAGGIVSSAVDGLRVAEAICAELGPA</sequence>
<dbReference type="InterPro" id="IPR028348">
    <property type="entry name" value="FAD-binding_protein"/>
</dbReference>
<protein>
    <recommendedName>
        <fullName evidence="1">FAD-dependent protein C-terminal domain-containing protein</fullName>
    </recommendedName>
</protein>
<dbReference type="InterPro" id="IPR036188">
    <property type="entry name" value="FAD/NAD-bd_sf"/>
</dbReference>
<evidence type="ECO:0000313" key="2">
    <source>
        <dbReference type="EMBL" id="BDG06379.1"/>
    </source>
</evidence>
<gene>
    <name evidence="2" type="ORF">AMOR_53750</name>
</gene>
<evidence type="ECO:0000259" key="1">
    <source>
        <dbReference type="Pfam" id="PF21688"/>
    </source>
</evidence>
<reference evidence="3" key="1">
    <citation type="journal article" date="2022" name="Int. J. Syst. Evol. Microbiol.">
        <title>Anaeromyxobacter oryzae sp. nov., Anaeromyxobacter diazotrophicus sp. nov. and Anaeromyxobacter paludicola sp. nov., isolated from paddy soils.</title>
        <authorList>
            <person name="Itoh H."/>
            <person name="Xu Z."/>
            <person name="Mise K."/>
            <person name="Masuda Y."/>
            <person name="Ushijima N."/>
            <person name="Hayakawa C."/>
            <person name="Shiratori Y."/>
            <person name="Senoo K."/>
        </authorList>
    </citation>
    <scope>NUCLEOTIDE SEQUENCE [LARGE SCALE GENOMIC DNA]</scope>
    <source>
        <strain evidence="3">Red232</strain>
    </source>
</reference>
<accession>A0ABN6MZL5</accession>
<dbReference type="Gene3D" id="3.50.50.60">
    <property type="entry name" value="FAD/NAD(P)-binding domain"/>
    <property type="match status" value="2"/>
</dbReference>
<dbReference type="Pfam" id="PF21688">
    <property type="entry name" value="FAD-depend_C"/>
    <property type="match status" value="1"/>
</dbReference>
<dbReference type="SUPFAM" id="SSF51905">
    <property type="entry name" value="FAD/NAD(P)-binding domain"/>
    <property type="match status" value="1"/>
</dbReference>
<dbReference type="PANTHER" id="PTHR42842">
    <property type="entry name" value="FAD/NAD(P)-BINDING OXIDOREDUCTASE"/>
    <property type="match status" value="1"/>
</dbReference>
<name>A0ABN6MZL5_9BACT</name>
<keyword evidence="3" id="KW-1185">Reference proteome</keyword>
<dbReference type="Proteomes" id="UP001162891">
    <property type="component" value="Chromosome"/>
</dbReference>
<proteinExistence type="predicted"/>
<dbReference type="RefSeq" id="WP_248356031.1">
    <property type="nucleotide sequence ID" value="NZ_AP025591.1"/>
</dbReference>
<dbReference type="Gene3D" id="3.30.70.2700">
    <property type="match status" value="1"/>
</dbReference>
<organism evidence="2 3">
    <name type="scientific">Anaeromyxobacter oryzae</name>
    <dbReference type="NCBI Taxonomy" id="2918170"/>
    <lineage>
        <taxon>Bacteria</taxon>
        <taxon>Pseudomonadati</taxon>
        <taxon>Myxococcota</taxon>
        <taxon>Myxococcia</taxon>
        <taxon>Myxococcales</taxon>
        <taxon>Cystobacterineae</taxon>
        <taxon>Anaeromyxobacteraceae</taxon>
        <taxon>Anaeromyxobacter</taxon>
    </lineage>
</organism>
<dbReference type="EMBL" id="AP025591">
    <property type="protein sequence ID" value="BDG06379.1"/>
    <property type="molecule type" value="Genomic_DNA"/>
</dbReference>
<evidence type="ECO:0000313" key="3">
    <source>
        <dbReference type="Proteomes" id="UP001162891"/>
    </source>
</evidence>
<dbReference type="InterPro" id="IPR049516">
    <property type="entry name" value="FAD-depend_C"/>
</dbReference>
<feature type="domain" description="FAD-dependent protein C-terminal" evidence="1">
    <location>
        <begin position="276"/>
        <end position="476"/>
    </location>
</feature>
<dbReference type="PANTHER" id="PTHR42842:SF3">
    <property type="entry name" value="FAD_NAD(P)-BINDING OXIDOREDUCTASE FAMILY PROTEIN"/>
    <property type="match status" value="1"/>
</dbReference>
<dbReference type="PIRSF" id="PIRSF038984">
    <property type="entry name" value="FAD_binding_protein"/>
    <property type="match status" value="1"/>
</dbReference>